<sequence>MTGRAIRRLAVAAMGMGSLLGLAGVAAPSQAAAVAAPVLTGLEKVQSEVMPSDVNSVSPKSALAKCPAGKKVVGGGGWTFETSTTAPERLTLTQLQPMDNVGDGHGSDGYRVTAAETAPGVSGNWWVQAYAWCADASSVPGWHINAAYDGGTTSDPQEQVEVGCDDPSRQRVVGTGAMIGGVADESQGQVVLQTARASGTGDIARAQSHEDATGYGGNHWLAVYAVCMDTPQGYEVVSDPSAQQDSETYKHAVVQCPDGRAPVNAGAGISTSAPGHVSLQKVFPGSQAEAGAVENTPTGQDWDYIVAQGICVDTA</sequence>
<dbReference type="Proteomes" id="UP000236723">
    <property type="component" value="Unassembled WGS sequence"/>
</dbReference>
<evidence type="ECO:0008006" key="4">
    <source>
        <dbReference type="Google" id="ProtNLM"/>
    </source>
</evidence>
<feature type="chain" id="PRO_5039364142" description="Secreted protein" evidence="1">
    <location>
        <begin position="24"/>
        <end position="315"/>
    </location>
</feature>
<keyword evidence="3" id="KW-1185">Reference proteome</keyword>
<dbReference type="AlphaFoldDB" id="A0A1H6DTR7"/>
<gene>
    <name evidence="2" type="ORF">SAMN04489712_1224</name>
</gene>
<dbReference type="EMBL" id="FNVO01000022">
    <property type="protein sequence ID" value="SEG88444.1"/>
    <property type="molecule type" value="Genomic_DNA"/>
</dbReference>
<organism evidence="2 3">
    <name type="scientific">Thermomonospora echinospora</name>
    <dbReference type="NCBI Taxonomy" id="1992"/>
    <lineage>
        <taxon>Bacteria</taxon>
        <taxon>Bacillati</taxon>
        <taxon>Actinomycetota</taxon>
        <taxon>Actinomycetes</taxon>
        <taxon>Streptosporangiales</taxon>
        <taxon>Thermomonosporaceae</taxon>
        <taxon>Thermomonospora</taxon>
    </lineage>
</organism>
<accession>A0A1H6DTR7</accession>
<protein>
    <recommendedName>
        <fullName evidence="4">Secreted protein</fullName>
    </recommendedName>
</protein>
<name>A0A1H6DTR7_9ACTN</name>
<feature type="signal peptide" evidence="1">
    <location>
        <begin position="1"/>
        <end position="23"/>
    </location>
</feature>
<dbReference type="OrthoDB" id="3544312at2"/>
<evidence type="ECO:0000313" key="2">
    <source>
        <dbReference type="EMBL" id="SEG88444.1"/>
    </source>
</evidence>
<proteinExistence type="predicted"/>
<evidence type="ECO:0000256" key="1">
    <source>
        <dbReference type="SAM" id="SignalP"/>
    </source>
</evidence>
<dbReference type="RefSeq" id="WP_103943437.1">
    <property type="nucleotide sequence ID" value="NZ_FNVO01000022.1"/>
</dbReference>
<evidence type="ECO:0000313" key="3">
    <source>
        <dbReference type="Proteomes" id="UP000236723"/>
    </source>
</evidence>
<keyword evidence="1" id="KW-0732">Signal</keyword>
<reference evidence="3" key="1">
    <citation type="submission" date="2016-10" db="EMBL/GenBank/DDBJ databases">
        <authorList>
            <person name="Varghese N."/>
            <person name="Submissions S."/>
        </authorList>
    </citation>
    <scope>NUCLEOTIDE SEQUENCE [LARGE SCALE GENOMIC DNA]</scope>
    <source>
        <strain evidence="3">DSM 43163</strain>
    </source>
</reference>